<dbReference type="SUPFAM" id="SSF52540">
    <property type="entry name" value="P-loop containing nucleoside triphosphate hydrolases"/>
    <property type="match status" value="1"/>
</dbReference>
<dbReference type="Pfam" id="PF13087">
    <property type="entry name" value="AAA_12"/>
    <property type="match status" value="1"/>
</dbReference>
<keyword evidence="5" id="KW-1185">Reference proteome</keyword>
<dbReference type="InterPro" id="IPR041677">
    <property type="entry name" value="DNA2/NAM7_AAA_11"/>
</dbReference>
<proteinExistence type="predicted"/>
<evidence type="ECO:0000313" key="4">
    <source>
        <dbReference type="EMBL" id="KAK8786982.1"/>
    </source>
</evidence>
<reference evidence="4 5" key="1">
    <citation type="journal article" date="2023" name="Arcadia Sci">
        <title>De novo assembly of a long-read Amblyomma americanum tick genome.</title>
        <authorList>
            <person name="Chou S."/>
            <person name="Poskanzer K.E."/>
            <person name="Rollins M."/>
            <person name="Thuy-Boun P.S."/>
        </authorList>
    </citation>
    <scope>NUCLEOTIDE SEQUENCE [LARGE SCALE GENOMIC DNA]</scope>
    <source>
        <strain evidence="4">F_SG_1</strain>
        <tissue evidence="4">Salivary glands</tissue>
    </source>
</reference>
<evidence type="ECO:0000313" key="5">
    <source>
        <dbReference type="Proteomes" id="UP001321473"/>
    </source>
</evidence>
<dbReference type="PANTHER" id="PTHR10887:SF365">
    <property type="entry name" value="HELICASE WITH ZINC FINGER DOMAIN-RELATED"/>
    <property type="match status" value="1"/>
</dbReference>
<dbReference type="GO" id="GO:0005829">
    <property type="term" value="C:cytosol"/>
    <property type="evidence" value="ECO:0007669"/>
    <property type="project" value="TreeGrafter"/>
</dbReference>
<evidence type="ECO:0008006" key="6">
    <source>
        <dbReference type="Google" id="ProtNLM"/>
    </source>
</evidence>
<dbReference type="InterPro" id="IPR045055">
    <property type="entry name" value="DNA2/NAM7-like"/>
</dbReference>
<feature type="domain" description="DNA2/NAM7 helicase helicase" evidence="2">
    <location>
        <begin position="17"/>
        <end position="126"/>
    </location>
</feature>
<dbReference type="AlphaFoldDB" id="A0AAQ4FK44"/>
<dbReference type="GO" id="GO:0035194">
    <property type="term" value="P:regulatory ncRNA-mediated post-transcriptional gene silencing"/>
    <property type="evidence" value="ECO:0007669"/>
    <property type="project" value="TreeGrafter"/>
</dbReference>
<dbReference type="FunFam" id="3.40.50.300:FF:000419">
    <property type="entry name" value="Probable helicase with zinc finger domain"/>
    <property type="match status" value="1"/>
</dbReference>
<dbReference type="InterPro" id="IPR047187">
    <property type="entry name" value="SF1_C_Upf1"/>
</dbReference>
<dbReference type="InterPro" id="IPR041679">
    <property type="entry name" value="DNA2/NAM7-like_C"/>
</dbReference>
<gene>
    <name evidence="4" type="ORF">V5799_023241</name>
</gene>
<evidence type="ECO:0000259" key="3">
    <source>
        <dbReference type="Pfam" id="PF13087"/>
    </source>
</evidence>
<feature type="domain" description="DNA2/NAM7 helicase helicase" evidence="2">
    <location>
        <begin position="141"/>
        <end position="215"/>
    </location>
</feature>
<dbReference type="EMBL" id="JARKHS020002231">
    <property type="protein sequence ID" value="KAK8786982.1"/>
    <property type="molecule type" value="Genomic_DNA"/>
</dbReference>
<feature type="domain" description="DNA2/NAM7 helicase-like C-terminal" evidence="3">
    <location>
        <begin position="226"/>
        <end position="431"/>
    </location>
</feature>
<evidence type="ECO:0000256" key="1">
    <source>
        <dbReference type="SAM" id="MobiDB-lite"/>
    </source>
</evidence>
<dbReference type="Proteomes" id="UP001321473">
    <property type="component" value="Unassembled WGS sequence"/>
</dbReference>
<dbReference type="Pfam" id="PF13086">
    <property type="entry name" value="AAA_11"/>
    <property type="match status" value="2"/>
</dbReference>
<evidence type="ECO:0000259" key="2">
    <source>
        <dbReference type="Pfam" id="PF13086"/>
    </source>
</evidence>
<comment type="caution">
    <text evidence="4">The sequence shown here is derived from an EMBL/GenBank/DDBJ whole genome shotgun (WGS) entry which is preliminary data.</text>
</comment>
<dbReference type="Gene3D" id="3.40.50.300">
    <property type="entry name" value="P-loop containing nucleotide triphosphate hydrolases"/>
    <property type="match status" value="2"/>
</dbReference>
<dbReference type="PANTHER" id="PTHR10887">
    <property type="entry name" value="DNA2/NAM7 HELICASE FAMILY"/>
    <property type="match status" value="1"/>
</dbReference>
<accession>A0AAQ4FK44</accession>
<dbReference type="GO" id="GO:0043186">
    <property type="term" value="C:P granule"/>
    <property type="evidence" value="ECO:0007669"/>
    <property type="project" value="TreeGrafter"/>
</dbReference>
<dbReference type="CDD" id="cd18808">
    <property type="entry name" value="SF1_C_Upf1"/>
    <property type="match status" value="1"/>
</dbReference>
<sequence length="573" mass="63767">MTPGELCREWSIEWDPQLNEQQKQAVAAIVAPCTVPNVPPVLVVGPFGTGKTFTLAQALFEVIRRVPDSRVLVCTHSNSAADVYVLEHLDKEVANHPALRPLLILHEYRMPNQVDRRLLQYCLEVPRDQLSEQGPWFRQPTAEEIEGHRVVVTTLSSSQMLLASGVKRGSFTHIFIDEAAQVMEAECILPLALADENTRVVLAGDCMQLNPEVFSVYTRERRLHVSLLERLHGTFSRVHGGKVGWHPCQVGLEDNYCSHEALVRFISECFYEDRLRAMGSPGPHQLLKPLSFFAVCGTDKLCDGSTSYDNEMEVVEVCKVVKQLVDEWPGTWGACDPSTIAVLTPYSDQVQCIRKQLRKLKLSRVRVESVLDVQGKQFRAVVLSTVRTRATCLHLEQTTFKTALNFGFLSDAKLLNTAITRAQSLIAVVGDPVSLCSVGACRTVWEKFIRTCAECSSLYNMDWDDIKCQLDALEQLMSSQVPRQPHAEPVTPVKPKKQLQPHTQQGSRQQSHARDEESKQNGPLLAVNPGPSPSLNDWRRPPVHPAGAQVASSLGEMDAKFLSMMLSDGDSSG</sequence>
<feature type="region of interest" description="Disordered" evidence="1">
    <location>
        <begin position="480"/>
        <end position="551"/>
    </location>
</feature>
<name>A0AAQ4FK44_AMBAM</name>
<feature type="compositionally biased region" description="Polar residues" evidence="1">
    <location>
        <begin position="500"/>
        <end position="510"/>
    </location>
</feature>
<organism evidence="4 5">
    <name type="scientific">Amblyomma americanum</name>
    <name type="common">Lone star tick</name>
    <dbReference type="NCBI Taxonomy" id="6943"/>
    <lineage>
        <taxon>Eukaryota</taxon>
        <taxon>Metazoa</taxon>
        <taxon>Ecdysozoa</taxon>
        <taxon>Arthropoda</taxon>
        <taxon>Chelicerata</taxon>
        <taxon>Arachnida</taxon>
        <taxon>Acari</taxon>
        <taxon>Parasitiformes</taxon>
        <taxon>Ixodida</taxon>
        <taxon>Ixodoidea</taxon>
        <taxon>Ixodidae</taxon>
        <taxon>Amblyomminae</taxon>
        <taxon>Amblyomma</taxon>
    </lineage>
</organism>
<protein>
    <recommendedName>
        <fullName evidence="6">RNA helicase</fullName>
    </recommendedName>
</protein>
<dbReference type="InterPro" id="IPR027417">
    <property type="entry name" value="P-loop_NTPase"/>
</dbReference>
<dbReference type="GO" id="GO:0004386">
    <property type="term" value="F:helicase activity"/>
    <property type="evidence" value="ECO:0007669"/>
    <property type="project" value="InterPro"/>
</dbReference>